<dbReference type="AlphaFoldDB" id="A0A846Z6L2"/>
<keyword evidence="4" id="KW-1185">Reference proteome</keyword>
<feature type="region of interest" description="Disordered" evidence="2">
    <location>
        <begin position="179"/>
        <end position="212"/>
    </location>
</feature>
<evidence type="ECO:0000313" key="3">
    <source>
        <dbReference type="EMBL" id="NKZ06298.1"/>
    </source>
</evidence>
<sequence>MEESLIVVSRLPGADGGVRTGDLLERKGGVLSVRWHDDGREEDVRISGTTTFAPRGSLRHRSFVDPEALRSWWERDALGLIARLLRETDSAMNAAAIKERLRNLGLEPDSVDTEWKRAQTKLSSRDDIVVKKGTYTWHGPRETTKLPSAVASVPGDAEPGQADGDSVAEAVEEVNQAVEAGAETEEAREIPDTSAAGNASPSNRTPTAEAPLPVGEVISNAIGVSPAADERALLSRPLRTGAGLGQLTSRDVERVLGEATPDDKAIVMTLLFSRPQKTPVLDTHDIDPAALTALLEAAIAEIRGTDDDGLCAAATWLLRRAVAAEPPPAPGPIVELASLVAAETGRSEFDALDRVVQELGERLPGPMRDGADPDALARFAPRLPFKAGRAALIVAVAELWPERVTDPAWWRDATAEGLAALAQGALRRVLVRPDVAQRVISPVMERELASVTSRTRLARLMALPSEFVEHLQAGEVAAAFQRAAVDDPYASAWLDALEGRERVASLRQELDRAQEEVKEAAERRVHAEAQAADMSARYADLELRLQQQHDRVAGLRASQGRQLQIDAIRALAELAAEVEELAAANTGPEVMVERVRGLVSAQEIEPIGEVGGQVAFDRALHEPLMGAPAADTAVTVLRPGYRWRAGGEDVLLHRAVVSVE</sequence>
<proteinExistence type="predicted"/>
<accession>A0A846Z6L2</accession>
<evidence type="ECO:0000256" key="2">
    <source>
        <dbReference type="SAM" id="MobiDB-lite"/>
    </source>
</evidence>
<dbReference type="EMBL" id="JAAXPI010000033">
    <property type="protein sequence ID" value="NKZ06298.1"/>
    <property type="molecule type" value="Genomic_DNA"/>
</dbReference>
<feature type="coiled-coil region" evidence="1">
    <location>
        <begin position="496"/>
        <end position="551"/>
    </location>
</feature>
<evidence type="ECO:0000313" key="4">
    <source>
        <dbReference type="Proteomes" id="UP000579250"/>
    </source>
</evidence>
<keyword evidence="1" id="KW-0175">Coiled coil</keyword>
<reference evidence="3 4" key="1">
    <citation type="submission" date="2020-04" db="EMBL/GenBank/DDBJ databases">
        <title>MicrobeNet Type strains.</title>
        <authorList>
            <person name="Nicholson A.C."/>
        </authorList>
    </citation>
    <scope>NUCLEOTIDE SEQUENCE [LARGE SCALE GENOMIC DNA]</scope>
    <source>
        <strain evidence="3 4">ATCC BAA-277</strain>
    </source>
</reference>
<dbReference type="Proteomes" id="UP000579250">
    <property type="component" value="Unassembled WGS sequence"/>
</dbReference>
<evidence type="ECO:0000256" key="1">
    <source>
        <dbReference type="SAM" id="Coils"/>
    </source>
</evidence>
<protein>
    <recommendedName>
        <fullName evidence="5">Nucleotide exchange factor GrpE</fullName>
    </recommendedName>
</protein>
<gene>
    <name evidence="3" type="ORF">HGB48_21485</name>
</gene>
<name>A0A846Z6L2_9ACTN</name>
<comment type="caution">
    <text evidence="3">The sequence shown here is derived from an EMBL/GenBank/DDBJ whole genome shotgun (WGS) entry which is preliminary data.</text>
</comment>
<dbReference type="RefSeq" id="WP_067639975.1">
    <property type="nucleotide sequence ID" value="NZ_JAAXPI010000033.1"/>
</dbReference>
<organism evidence="3 4">
    <name type="scientific">Actinomadura latina</name>
    <dbReference type="NCBI Taxonomy" id="163603"/>
    <lineage>
        <taxon>Bacteria</taxon>
        <taxon>Bacillati</taxon>
        <taxon>Actinomycetota</taxon>
        <taxon>Actinomycetes</taxon>
        <taxon>Streptosporangiales</taxon>
        <taxon>Thermomonosporaceae</taxon>
        <taxon>Actinomadura</taxon>
    </lineage>
</organism>
<feature type="compositionally biased region" description="Polar residues" evidence="2">
    <location>
        <begin position="195"/>
        <end position="206"/>
    </location>
</feature>
<evidence type="ECO:0008006" key="5">
    <source>
        <dbReference type="Google" id="ProtNLM"/>
    </source>
</evidence>
<feature type="region of interest" description="Disordered" evidence="2">
    <location>
        <begin position="138"/>
        <end position="167"/>
    </location>
</feature>